<dbReference type="EMBL" id="CAWUPB010001158">
    <property type="protein sequence ID" value="CAK7339839.1"/>
    <property type="molecule type" value="Genomic_DNA"/>
</dbReference>
<accession>A0AAV1RT30</accession>
<name>A0AAV1RT30_9ROSI</name>
<comment type="caution">
    <text evidence="1">The sequence shown here is derived from an EMBL/GenBank/DDBJ whole genome shotgun (WGS) entry which is preliminary data.</text>
</comment>
<organism evidence="1 2">
    <name type="scientific">Dovyalis caffra</name>
    <dbReference type="NCBI Taxonomy" id="77055"/>
    <lineage>
        <taxon>Eukaryota</taxon>
        <taxon>Viridiplantae</taxon>
        <taxon>Streptophyta</taxon>
        <taxon>Embryophyta</taxon>
        <taxon>Tracheophyta</taxon>
        <taxon>Spermatophyta</taxon>
        <taxon>Magnoliopsida</taxon>
        <taxon>eudicotyledons</taxon>
        <taxon>Gunneridae</taxon>
        <taxon>Pentapetalae</taxon>
        <taxon>rosids</taxon>
        <taxon>fabids</taxon>
        <taxon>Malpighiales</taxon>
        <taxon>Salicaceae</taxon>
        <taxon>Flacourtieae</taxon>
        <taxon>Dovyalis</taxon>
    </lineage>
</organism>
<reference evidence="1 2" key="1">
    <citation type="submission" date="2024-01" db="EMBL/GenBank/DDBJ databases">
        <authorList>
            <person name="Waweru B."/>
        </authorList>
    </citation>
    <scope>NUCLEOTIDE SEQUENCE [LARGE SCALE GENOMIC DNA]</scope>
</reference>
<proteinExistence type="predicted"/>
<gene>
    <name evidence="1" type="ORF">DCAF_LOCUS14915</name>
</gene>
<dbReference type="AlphaFoldDB" id="A0AAV1RT30"/>
<sequence>IWCGLWAEWVGLKGITGLGEEDWNICVGWACEGPRAGAFGGLGKGLWAEDSGLERGPKTGEGSEWDKAELMAWT</sequence>
<evidence type="ECO:0000313" key="1">
    <source>
        <dbReference type="EMBL" id="CAK7339839.1"/>
    </source>
</evidence>
<feature type="non-terminal residue" evidence="1">
    <location>
        <position position="1"/>
    </location>
</feature>
<evidence type="ECO:0000313" key="2">
    <source>
        <dbReference type="Proteomes" id="UP001314170"/>
    </source>
</evidence>
<dbReference type="Proteomes" id="UP001314170">
    <property type="component" value="Unassembled WGS sequence"/>
</dbReference>
<protein>
    <submittedName>
        <fullName evidence="1">Uncharacterized protein</fullName>
    </submittedName>
</protein>
<keyword evidence="2" id="KW-1185">Reference proteome</keyword>